<organism evidence="2">
    <name type="scientific">Sesamum radiatum</name>
    <name type="common">Black benniseed</name>
    <dbReference type="NCBI Taxonomy" id="300843"/>
    <lineage>
        <taxon>Eukaryota</taxon>
        <taxon>Viridiplantae</taxon>
        <taxon>Streptophyta</taxon>
        <taxon>Embryophyta</taxon>
        <taxon>Tracheophyta</taxon>
        <taxon>Spermatophyta</taxon>
        <taxon>Magnoliopsida</taxon>
        <taxon>eudicotyledons</taxon>
        <taxon>Gunneridae</taxon>
        <taxon>Pentapetalae</taxon>
        <taxon>asterids</taxon>
        <taxon>lamiids</taxon>
        <taxon>Lamiales</taxon>
        <taxon>Pedaliaceae</taxon>
        <taxon>Sesamum</taxon>
    </lineage>
</organism>
<name>A0AAW2SMC6_SESRA</name>
<protein>
    <submittedName>
        <fullName evidence="2">Uncharacterized protein</fullName>
    </submittedName>
</protein>
<gene>
    <name evidence="2" type="ORF">Sradi_2546800</name>
</gene>
<feature type="region of interest" description="Disordered" evidence="1">
    <location>
        <begin position="1"/>
        <end position="60"/>
    </location>
</feature>
<comment type="caution">
    <text evidence="2">The sequence shown here is derived from an EMBL/GenBank/DDBJ whole genome shotgun (WGS) entry which is preliminary data.</text>
</comment>
<reference evidence="2" key="2">
    <citation type="journal article" date="2024" name="Plant">
        <title>Genomic evolution and insights into agronomic trait innovations of Sesamum species.</title>
        <authorList>
            <person name="Miao H."/>
            <person name="Wang L."/>
            <person name="Qu L."/>
            <person name="Liu H."/>
            <person name="Sun Y."/>
            <person name="Le M."/>
            <person name="Wang Q."/>
            <person name="Wei S."/>
            <person name="Zheng Y."/>
            <person name="Lin W."/>
            <person name="Duan Y."/>
            <person name="Cao H."/>
            <person name="Xiong S."/>
            <person name="Wang X."/>
            <person name="Wei L."/>
            <person name="Li C."/>
            <person name="Ma Q."/>
            <person name="Ju M."/>
            <person name="Zhao R."/>
            <person name="Li G."/>
            <person name="Mu C."/>
            <person name="Tian Q."/>
            <person name="Mei H."/>
            <person name="Zhang T."/>
            <person name="Gao T."/>
            <person name="Zhang H."/>
        </authorList>
    </citation>
    <scope>NUCLEOTIDE SEQUENCE</scope>
    <source>
        <strain evidence="2">G02</strain>
    </source>
</reference>
<proteinExistence type="predicted"/>
<feature type="compositionally biased region" description="Acidic residues" evidence="1">
    <location>
        <begin position="41"/>
        <end position="60"/>
    </location>
</feature>
<evidence type="ECO:0000256" key="1">
    <source>
        <dbReference type="SAM" id="MobiDB-lite"/>
    </source>
</evidence>
<feature type="compositionally biased region" description="Basic and acidic residues" evidence="1">
    <location>
        <begin position="31"/>
        <end position="40"/>
    </location>
</feature>
<evidence type="ECO:0000313" key="2">
    <source>
        <dbReference type="EMBL" id="KAL0393240.1"/>
    </source>
</evidence>
<dbReference type="AlphaFoldDB" id="A0AAW2SMC6"/>
<accession>A0AAW2SMC6</accession>
<reference evidence="2" key="1">
    <citation type="submission" date="2020-06" db="EMBL/GenBank/DDBJ databases">
        <authorList>
            <person name="Li T."/>
            <person name="Hu X."/>
            <person name="Zhang T."/>
            <person name="Song X."/>
            <person name="Zhang H."/>
            <person name="Dai N."/>
            <person name="Sheng W."/>
            <person name="Hou X."/>
            <person name="Wei L."/>
        </authorList>
    </citation>
    <scope>NUCLEOTIDE SEQUENCE</scope>
    <source>
        <strain evidence="2">G02</strain>
        <tissue evidence="2">Leaf</tissue>
    </source>
</reference>
<sequence>MSLLECPSFDSSDYLEESNDLDSGNSGGVESHFDDGHVDEEVSDSEVEEVVYEDEEEEAVVPEVVGRPSIVMA</sequence>
<dbReference type="EMBL" id="JACGWJ010000010">
    <property type="protein sequence ID" value="KAL0393240.1"/>
    <property type="molecule type" value="Genomic_DNA"/>
</dbReference>